<feature type="transmembrane region" description="Helical" evidence="1">
    <location>
        <begin position="43"/>
        <end position="61"/>
    </location>
</feature>
<protein>
    <submittedName>
        <fullName evidence="2">Uncharacterized protein</fullName>
    </submittedName>
</protein>
<reference evidence="2" key="2">
    <citation type="submission" date="2020-09" db="EMBL/GenBank/DDBJ databases">
        <authorList>
            <person name="Sun Q."/>
            <person name="Zhou Y."/>
        </authorList>
    </citation>
    <scope>NUCLEOTIDE SEQUENCE</scope>
    <source>
        <strain evidence="2">CGMCC 4.7201</strain>
    </source>
</reference>
<accession>A0A917ZND1</accession>
<gene>
    <name evidence="2" type="ORF">GCM10012280_23690</name>
</gene>
<evidence type="ECO:0000313" key="3">
    <source>
        <dbReference type="Proteomes" id="UP000641932"/>
    </source>
</evidence>
<dbReference type="Proteomes" id="UP000641932">
    <property type="component" value="Unassembled WGS sequence"/>
</dbReference>
<proteinExistence type="predicted"/>
<dbReference type="AlphaFoldDB" id="A0A917ZND1"/>
<keyword evidence="1" id="KW-0472">Membrane</keyword>
<evidence type="ECO:0000313" key="2">
    <source>
        <dbReference type="EMBL" id="GGO86772.1"/>
    </source>
</evidence>
<sequence length="67" mass="7237">MKKFLETAGLALLLQGVGGIVHHRLGWFRFWVVLPRLGFLDGYEIFAGVVLAVLGVAVIIASDSVKA</sequence>
<organism evidence="2 3">
    <name type="scientific">Wenjunlia tyrosinilytica</name>
    <dbReference type="NCBI Taxonomy" id="1544741"/>
    <lineage>
        <taxon>Bacteria</taxon>
        <taxon>Bacillati</taxon>
        <taxon>Actinomycetota</taxon>
        <taxon>Actinomycetes</taxon>
        <taxon>Kitasatosporales</taxon>
        <taxon>Streptomycetaceae</taxon>
        <taxon>Wenjunlia</taxon>
    </lineage>
</organism>
<keyword evidence="3" id="KW-1185">Reference proteome</keyword>
<name>A0A917ZND1_9ACTN</name>
<keyword evidence="1" id="KW-0812">Transmembrane</keyword>
<reference evidence="2" key="1">
    <citation type="journal article" date="2014" name="Int. J. Syst. Evol. Microbiol.">
        <title>Complete genome sequence of Corynebacterium casei LMG S-19264T (=DSM 44701T), isolated from a smear-ripened cheese.</title>
        <authorList>
            <consortium name="US DOE Joint Genome Institute (JGI-PGF)"/>
            <person name="Walter F."/>
            <person name="Albersmeier A."/>
            <person name="Kalinowski J."/>
            <person name="Ruckert C."/>
        </authorList>
    </citation>
    <scope>NUCLEOTIDE SEQUENCE</scope>
    <source>
        <strain evidence="2">CGMCC 4.7201</strain>
    </source>
</reference>
<comment type="caution">
    <text evidence="2">The sequence shown here is derived from an EMBL/GenBank/DDBJ whole genome shotgun (WGS) entry which is preliminary data.</text>
</comment>
<dbReference type="RefSeq" id="WP_189131567.1">
    <property type="nucleotide sequence ID" value="NZ_BMMS01000009.1"/>
</dbReference>
<keyword evidence="1" id="KW-1133">Transmembrane helix</keyword>
<dbReference type="EMBL" id="BMMS01000009">
    <property type="protein sequence ID" value="GGO86772.1"/>
    <property type="molecule type" value="Genomic_DNA"/>
</dbReference>
<evidence type="ECO:0000256" key="1">
    <source>
        <dbReference type="SAM" id="Phobius"/>
    </source>
</evidence>